<feature type="transmembrane region" description="Helical" evidence="1">
    <location>
        <begin position="6"/>
        <end position="24"/>
    </location>
</feature>
<proteinExistence type="predicted"/>
<name>A0A2P5TPN0_9GAMM</name>
<keyword evidence="1" id="KW-0812">Transmembrane</keyword>
<keyword evidence="3" id="KW-1185">Reference proteome</keyword>
<reference evidence="3" key="1">
    <citation type="submission" date="2016-11" db="EMBL/GenBank/DDBJ databases">
        <authorList>
            <person name="Sisinthy S."/>
            <person name="Ara S."/>
            <person name="Gundlapally S.R."/>
        </authorList>
    </citation>
    <scope>NUCLEOTIDE SEQUENCE [LARGE SCALE GENOMIC DNA]</scope>
    <source>
        <strain evidence="3">V1-41</strain>
    </source>
</reference>
<gene>
    <name evidence="2" type="ORF">UN63_04740</name>
</gene>
<organism evidence="2 3">
    <name type="scientific">Oceanisphaera arctica</name>
    <dbReference type="NCBI Taxonomy" id="641510"/>
    <lineage>
        <taxon>Bacteria</taxon>
        <taxon>Pseudomonadati</taxon>
        <taxon>Pseudomonadota</taxon>
        <taxon>Gammaproteobacteria</taxon>
        <taxon>Aeromonadales</taxon>
        <taxon>Aeromonadaceae</taxon>
        <taxon>Oceanisphaera</taxon>
    </lineage>
</organism>
<sequence>MYISDIVGIFLLCAAVMLPLGYLLRDWFPRLRQWLSALLLSPLYLKSEGIRRRESITPADAKHEQKH</sequence>
<protein>
    <recommendedName>
        <fullName evidence="4">Cellulose biosynthesis protein BcsF</fullName>
    </recommendedName>
</protein>
<dbReference type="Pfam" id="PF11120">
    <property type="entry name" value="CBP_BcsF"/>
    <property type="match status" value="1"/>
</dbReference>
<keyword evidence="1" id="KW-1133">Transmembrane helix</keyword>
<dbReference type="OrthoDB" id="6469731at2"/>
<dbReference type="EMBL" id="MPZM01000006">
    <property type="protein sequence ID" value="PPL17598.1"/>
    <property type="molecule type" value="Genomic_DNA"/>
</dbReference>
<keyword evidence="1" id="KW-0472">Membrane</keyword>
<dbReference type="NCBIfam" id="TIGR03493">
    <property type="entry name" value="cellullose_BcsF"/>
    <property type="match status" value="1"/>
</dbReference>
<evidence type="ECO:0000256" key="1">
    <source>
        <dbReference type="SAM" id="Phobius"/>
    </source>
</evidence>
<dbReference type="AlphaFoldDB" id="A0A2P5TPN0"/>
<evidence type="ECO:0000313" key="3">
    <source>
        <dbReference type="Proteomes" id="UP000242231"/>
    </source>
</evidence>
<evidence type="ECO:0008006" key="4">
    <source>
        <dbReference type="Google" id="ProtNLM"/>
    </source>
</evidence>
<accession>A0A2P5TPN0</accession>
<comment type="caution">
    <text evidence="2">The sequence shown here is derived from an EMBL/GenBank/DDBJ whole genome shotgun (WGS) entry which is preliminary data.</text>
</comment>
<dbReference type="RefSeq" id="WP_104485630.1">
    <property type="nucleotide sequence ID" value="NZ_BMYB01000009.1"/>
</dbReference>
<dbReference type="InterPro" id="IPR019995">
    <property type="entry name" value="Cellulose_BcsF/YhjT"/>
</dbReference>
<dbReference type="Proteomes" id="UP000242231">
    <property type="component" value="Unassembled WGS sequence"/>
</dbReference>
<evidence type="ECO:0000313" key="2">
    <source>
        <dbReference type="EMBL" id="PPL17598.1"/>
    </source>
</evidence>